<comment type="caution">
    <text evidence="2">The sequence shown here is derived from an EMBL/GenBank/DDBJ whole genome shotgun (WGS) entry which is preliminary data.</text>
</comment>
<accession>A0ABR2VKW7</accession>
<feature type="compositionally biased region" description="Polar residues" evidence="1">
    <location>
        <begin position="154"/>
        <end position="174"/>
    </location>
</feature>
<keyword evidence="3" id="KW-1185">Reference proteome</keyword>
<evidence type="ECO:0000313" key="2">
    <source>
        <dbReference type="EMBL" id="KAK9674699.1"/>
    </source>
</evidence>
<organism evidence="2 3">
    <name type="scientific">Basidiobolus ranarum</name>
    <dbReference type="NCBI Taxonomy" id="34480"/>
    <lineage>
        <taxon>Eukaryota</taxon>
        <taxon>Fungi</taxon>
        <taxon>Fungi incertae sedis</taxon>
        <taxon>Zoopagomycota</taxon>
        <taxon>Entomophthoromycotina</taxon>
        <taxon>Basidiobolomycetes</taxon>
        <taxon>Basidiobolales</taxon>
        <taxon>Basidiobolaceae</taxon>
        <taxon>Basidiobolus</taxon>
    </lineage>
</organism>
<dbReference type="EMBL" id="JASJQH010010105">
    <property type="protein sequence ID" value="KAK9674699.1"/>
    <property type="molecule type" value="Genomic_DNA"/>
</dbReference>
<dbReference type="Proteomes" id="UP001479436">
    <property type="component" value="Unassembled WGS sequence"/>
</dbReference>
<feature type="compositionally biased region" description="Polar residues" evidence="1">
    <location>
        <begin position="86"/>
        <end position="95"/>
    </location>
</feature>
<proteinExistence type="predicted"/>
<gene>
    <name evidence="2" type="ORF">K7432_016990</name>
</gene>
<feature type="region of interest" description="Disordered" evidence="1">
    <location>
        <begin position="1"/>
        <end position="23"/>
    </location>
</feature>
<evidence type="ECO:0000313" key="3">
    <source>
        <dbReference type="Proteomes" id="UP001479436"/>
    </source>
</evidence>
<feature type="region of interest" description="Disordered" evidence="1">
    <location>
        <begin position="42"/>
        <end position="203"/>
    </location>
</feature>
<sequence length="273" mass="30250">MQHPFQTPSPPAPSTVVNKKRSEHVLQTPVGQIYRTDPISAIQTQKVDRPPVSSPTNSVCSEASTTSTDSVRIKKKKPVKVVSSKFMQGTTSSATPMAKPLPKREKESVRTVRPPRLPPSNGDCPIPKKPEKKTDMKPPATVTRTASLRPRQPSDASTKPSGTFTRTPSLQRLRSSTASTKPEPETTEPSPETTRRVPAAPSSQAAEICFDDNEAEIEVLQARLLQWNFINGRATQAFEAQKRQVEVITVQNPHHLLWSDFEFRHNSNLYTPT</sequence>
<evidence type="ECO:0000256" key="1">
    <source>
        <dbReference type="SAM" id="MobiDB-lite"/>
    </source>
</evidence>
<name>A0ABR2VKW7_9FUNG</name>
<feature type="compositionally biased region" description="Low complexity" evidence="1">
    <location>
        <begin position="175"/>
        <end position="192"/>
    </location>
</feature>
<feature type="compositionally biased region" description="Basic and acidic residues" evidence="1">
    <location>
        <begin position="126"/>
        <end position="136"/>
    </location>
</feature>
<reference evidence="2 3" key="1">
    <citation type="submission" date="2023-04" db="EMBL/GenBank/DDBJ databases">
        <title>Genome of Basidiobolus ranarum AG-B5.</title>
        <authorList>
            <person name="Stajich J.E."/>
            <person name="Carter-House D."/>
            <person name="Gryganskyi A."/>
        </authorList>
    </citation>
    <scope>NUCLEOTIDE SEQUENCE [LARGE SCALE GENOMIC DNA]</scope>
    <source>
        <strain evidence="2 3">AG-B5</strain>
    </source>
</reference>
<feature type="compositionally biased region" description="Polar residues" evidence="1">
    <location>
        <begin position="54"/>
        <end position="69"/>
    </location>
</feature>
<protein>
    <submittedName>
        <fullName evidence="2">Uncharacterized protein</fullName>
    </submittedName>
</protein>